<dbReference type="EMBL" id="JBHSFV010000013">
    <property type="protein sequence ID" value="MFC4635955.1"/>
    <property type="molecule type" value="Genomic_DNA"/>
</dbReference>
<feature type="transmembrane region" description="Helical" evidence="1">
    <location>
        <begin position="46"/>
        <end position="69"/>
    </location>
</feature>
<organism evidence="2 3">
    <name type="scientific">Dokdonia ponticola</name>
    <dbReference type="NCBI Taxonomy" id="2041041"/>
    <lineage>
        <taxon>Bacteria</taxon>
        <taxon>Pseudomonadati</taxon>
        <taxon>Bacteroidota</taxon>
        <taxon>Flavobacteriia</taxon>
        <taxon>Flavobacteriales</taxon>
        <taxon>Flavobacteriaceae</taxon>
        <taxon>Dokdonia</taxon>
    </lineage>
</organism>
<sequence length="102" mass="11618">MMKKIKYPINRFALKLALFSLCFGILQLVIYVVYPNDISIDMGMIHLFPTVIIHTIVLCIVIINSIINYKDLPEHFVVILAMLANIPITFGCFYTVLTIADL</sequence>
<name>A0ABV9I1J3_9FLAO</name>
<comment type="caution">
    <text evidence="2">The sequence shown here is derived from an EMBL/GenBank/DDBJ whole genome shotgun (WGS) entry which is preliminary data.</text>
</comment>
<keyword evidence="3" id="KW-1185">Reference proteome</keyword>
<dbReference type="Proteomes" id="UP001596043">
    <property type="component" value="Unassembled WGS sequence"/>
</dbReference>
<keyword evidence="1" id="KW-1133">Transmembrane helix</keyword>
<keyword evidence="1" id="KW-0472">Membrane</keyword>
<dbReference type="RefSeq" id="WP_379981684.1">
    <property type="nucleotide sequence ID" value="NZ_JBHSFV010000013.1"/>
</dbReference>
<feature type="transmembrane region" description="Helical" evidence="1">
    <location>
        <begin position="76"/>
        <end position="100"/>
    </location>
</feature>
<accession>A0ABV9I1J3</accession>
<feature type="transmembrane region" description="Helical" evidence="1">
    <location>
        <begin position="12"/>
        <end position="34"/>
    </location>
</feature>
<proteinExistence type="predicted"/>
<evidence type="ECO:0000313" key="3">
    <source>
        <dbReference type="Proteomes" id="UP001596043"/>
    </source>
</evidence>
<protein>
    <submittedName>
        <fullName evidence="2">Uncharacterized protein</fullName>
    </submittedName>
</protein>
<gene>
    <name evidence="2" type="ORF">ACFO3O_18735</name>
</gene>
<keyword evidence="1" id="KW-0812">Transmembrane</keyword>
<reference evidence="3" key="1">
    <citation type="journal article" date="2019" name="Int. J. Syst. Evol. Microbiol.">
        <title>The Global Catalogue of Microorganisms (GCM) 10K type strain sequencing project: providing services to taxonomists for standard genome sequencing and annotation.</title>
        <authorList>
            <consortium name="The Broad Institute Genomics Platform"/>
            <consortium name="The Broad Institute Genome Sequencing Center for Infectious Disease"/>
            <person name="Wu L."/>
            <person name="Ma J."/>
        </authorList>
    </citation>
    <scope>NUCLEOTIDE SEQUENCE [LARGE SCALE GENOMIC DNA]</scope>
    <source>
        <strain evidence="3">YJ-61-S</strain>
    </source>
</reference>
<evidence type="ECO:0000256" key="1">
    <source>
        <dbReference type="SAM" id="Phobius"/>
    </source>
</evidence>
<evidence type="ECO:0000313" key="2">
    <source>
        <dbReference type="EMBL" id="MFC4635955.1"/>
    </source>
</evidence>